<feature type="region of interest" description="Disordered" evidence="1">
    <location>
        <begin position="494"/>
        <end position="533"/>
    </location>
</feature>
<evidence type="ECO:0000313" key="2">
    <source>
        <dbReference type="EMBL" id="KAH7031828.1"/>
    </source>
</evidence>
<sequence>MALDGLVEDILLLHELDEHPEQPRNNDFPDGFGNDNDGRVLKLGHEKSIVSALSFLSSHTDDRAKVSALCVQELPEGAGLVLFVAVNDGDCARLRSGLEAMCSILMDEARTAFATAENETRLLGESIQFNRERLLCRIRSRHAISGKRNKTNRKSILGSLDDMIERARVSGPLSKNTLQSLRSTRGNLKRAFDGLEALEVAQARSKEADYFLQQIVLAVYDLLSVGNIEQVVDTVPDNDPFFAKERKLYLIDTVHKLSQYVRFGPLLLAFARKYPMFRHLMVRTVSIRPKQPLLRLNQHRVSQAGFLYQCVHRISHTENDAANIRNQLGGDLKAAASRVLRKAKNQGRIHAEIQLVMFFEREPQAVSPPRVICASKNACYLCNLFLATHGRFHTPRTHGKLYYKWLLPDLSASCLPEQSRTRMEEVYRQFQRRVEEQIRLSLVGCRVFHRFPNESRIFSVRSLSATEASAVSSSTILDPSGNGIALTNKARRDSAFAAVSSPPRDDGSDDGSDDGDKAHETEAPGPSAPAEEGVLSVRESDDLSTNQTNGDVEPQLLDASIPRSLYPSTGGSLLPAASAREVIDLAPGEETCISLLPDCVPIRFHTSRIHTEVNYHVASSICSTQSLLPPGALRLTVTWLDANEMKEETCLPQVIDLRSDWGCDEVSKLALKSDGLFLKNGREMINLRPSTGESARSSGINEA</sequence>
<reference evidence="2 3" key="1">
    <citation type="journal article" date="2021" name="Nat. Commun.">
        <title>Genetic determinants of endophytism in the Arabidopsis root mycobiome.</title>
        <authorList>
            <person name="Mesny F."/>
            <person name="Miyauchi S."/>
            <person name="Thiergart T."/>
            <person name="Pickel B."/>
            <person name="Atanasova L."/>
            <person name="Karlsson M."/>
            <person name="Huettel B."/>
            <person name="Barry K.W."/>
            <person name="Haridas S."/>
            <person name="Chen C."/>
            <person name="Bauer D."/>
            <person name="Andreopoulos W."/>
            <person name="Pangilinan J."/>
            <person name="LaButti K."/>
            <person name="Riley R."/>
            <person name="Lipzen A."/>
            <person name="Clum A."/>
            <person name="Drula E."/>
            <person name="Henrissat B."/>
            <person name="Kohler A."/>
            <person name="Grigoriev I.V."/>
            <person name="Martin F.M."/>
            <person name="Hacquard S."/>
        </authorList>
    </citation>
    <scope>NUCLEOTIDE SEQUENCE [LARGE SCALE GENOMIC DNA]</scope>
    <source>
        <strain evidence="2 3">MPI-SDFR-AT-0080</strain>
    </source>
</reference>
<dbReference type="Proteomes" id="UP000774617">
    <property type="component" value="Unassembled WGS sequence"/>
</dbReference>
<accession>A0ABQ8FWF8</accession>
<evidence type="ECO:0000313" key="3">
    <source>
        <dbReference type="Proteomes" id="UP000774617"/>
    </source>
</evidence>
<evidence type="ECO:0000256" key="1">
    <source>
        <dbReference type="SAM" id="MobiDB-lite"/>
    </source>
</evidence>
<dbReference type="Pfam" id="PF14441">
    <property type="entry name" value="OTT_1508_deam"/>
    <property type="match status" value="1"/>
</dbReference>
<name>A0ABQ8FWF8_9PEZI</name>
<protein>
    <submittedName>
        <fullName evidence="2">Uncharacterized protein</fullName>
    </submittedName>
</protein>
<proteinExistence type="predicted"/>
<comment type="caution">
    <text evidence="2">The sequence shown here is derived from an EMBL/GenBank/DDBJ whole genome shotgun (WGS) entry which is preliminary data.</text>
</comment>
<dbReference type="EMBL" id="JAGTJR010000043">
    <property type="protein sequence ID" value="KAH7031828.1"/>
    <property type="molecule type" value="Genomic_DNA"/>
</dbReference>
<dbReference type="InterPro" id="IPR027796">
    <property type="entry name" value="OTT_1508_deam-like"/>
</dbReference>
<organism evidence="2 3">
    <name type="scientific">Macrophomina phaseolina</name>
    <dbReference type="NCBI Taxonomy" id="35725"/>
    <lineage>
        <taxon>Eukaryota</taxon>
        <taxon>Fungi</taxon>
        <taxon>Dikarya</taxon>
        <taxon>Ascomycota</taxon>
        <taxon>Pezizomycotina</taxon>
        <taxon>Dothideomycetes</taxon>
        <taxon>Dothideomycetes incertae sedis</taxon>
        <taxon>Botryosphaeriales</taxon>
        <taxon>Botryosphaeriaceae</taxon>
        <taxon>Macrophomina</taxon>
    </lineage>
</organism>
<keyword evidence="3" id="KW-1185">Reference proteome</keyword>
<gene>
    <name evidence="2" type="ORF">B0J12DRAFT_312901</name>
</gene>